<evidence type="ECO:0000313" key="4">
    <source>
        <dbReference type="Proteomes" id="UP000663836"/>
    </source>
</evidence>
<name>A0A819K487_9BILA</name>
<feature type="transmembrane region" description="Helical" evidence="2">
    <location>
        <begin position="123"/>
        <end position="146"/>
    </location>
</feature>
<keyword evidence="2" id="KW-0812">Transmembrane</keyword>
<reference evidence="3" key="1">
    <citation type="submission" date="2021-02" db="EMBL/GenBank/DDBJ databases">
        <authorList>
            <person name="Nowell W R."/>
        </authorList>
    </citation>
    <scope>NUCLEOTIDE SEQUENCE</scope>
</reference>
<dbReference type="Pfam" id="PF01554">
    <property type="entry name" value="MatE"/>
    <property type="match status" value="2"/>
</dbReference>
<dbReference type="InterPro" id="IPR002528">
    <property type="entry name" value="MATE_fam"/>
</dbReference>
<feature type="transmembrane region" description="Helical" evidence="2">
    <location>
        <begin position="275"/>
        <end position="295"/>
    </location>
</feature>
<accession>A0A819K487</accession>
<feature type="transmembrane region" description="Helical" evidence="2">
    <location>
        <begin position="315"/>
        <end position="335"/>
    </location>
</feature>
<dbReference type="PANTHER" id="PTHR11206">
    <property type="entry name" value="MULTIDRUG RESISTANCE PROTEIN"/>
    <property type="match status" value="1"/>
</dbReference>
<dbReference type="GO" id="GO:0015297">
    <property type="term" value="F:antiporter activity"/>
    <property type="evidence" value="ECO:0007669"/>
    <property type="project" value="InterPro"/>
</dbReference>
<organism evidence="3 4">
    <name type="scientific">Rotaria sordida</name>
    <dbReference type="NCBI Taxonomy" id="392033"/>
    <lineage>
        <taxon>Eukaryota</taxon>
        <taxon>Metazoa</taxon>
        <taxon>Spiralia</taxon>
        <taxon>Gnathifera</taxon>
        <taxon>Rotifera</taxon>
        <taxon>Eurotatoria</taxon>
        <taxon>Bdelloidea</taxon>
        <taxon>Philodinida</taxon>
        <taxon>Philodinidae</taxon>
        <taxon>Rotaria</taxon>
    </lineage>
</organism>
<keyword evidence="2" id="KW-0472">Membrane</keyword>
<dbReference type="Proteomes" id="UP000663836">
    <property type="component" value="Unassembled WGS sequence"/>
</dbReference>
<evidence type="ECO:0000256" key="1">
    <source>
        <dbReference type="ARBA" id="ARBA00010199"/>
    </source>
</evidence>
<feature type="transmembrane region" description="Helical" evidence="2">
    <location>
        <begin position="152"/>
        <end position="174"/>
    </location>
</feature>
<feature type="transmembrane region" description="Helical" evidence="2">
    <location>
        <begin position="50"/>
        <end position="74"/>
    </location>
</feature>
<feature type="transmembrane region" description="Helical" evidence="2">
    <location>
        <begin position="17"/>
        <end position="38"/>
    </location>
</feature>
<feature type="transmembrane region" description="Helical" evidence="2">
    <location>
        <begin position="94"/>
        <end position="111"/>
    </location>
</feature>
<dbReference type="AlphaFoldDB" id="A0A819K487"/>
<dbReference type="EMBL" id="CAJOBD010003339">
    <property type="protein sequence ID" value="CAF3942342.1"/>
    <property type="molecule type" value="Genomic_DNA"/>
</dbReference>
<feature type="transmembrane region" description="Helical" evidence="2">
    <location>
        <begin position="442"/>
        <end position="460"/>
    </location>
</feature>
<feature type="transmembrane region" description="Helical" evidence="2">
    <location>
        <begin position="373"/>
        <end position="393"/>
    </location>
</feature>
<proteinExistence type="inferred from homology"/>
<comment type="caution">
    <text evidence="3">The sequence shown here is derived from an EMBL/GenBank/DDBJ whole genome shotgun (WGS) entry which is preliminary data.</text>
</comment>
<protein>
    <recommendedName>
        <fullName evidence="2">Multidrug and toxin extrusion protein</fullName>
    </recommendedName>
</protein>
<feature type="transmembrane region" description="Helical" evidence="2">
    <location>
        <begin position="195"/>
        <end position="220"/>
    </location>
</feature>
<evidence type="ECO:0000256" key="2">
    <source>
        <dbReference type="RuleBase" id="RU004914"/>
    </source>
</evidence>
<feature type="transmembrane region" description="Helical" evidence="2">
    <location>
        <begin position="240"/>
        <end position="263"/>
    </location>
</feature>
<sequence>MGWVGQVEFNVCAIARIFYLLFGSAGHLGLTFACDTLLSQAYGGNKRQMGIVLQRAILIAMYVVIFSWIFLINIQYLTRFIKNDEQYIQLINEYLTFSIVTVPFEAFSILLQKFTVNHGITWPLLAVNTIGNIVNIIAHYLLLYILDLGVRAPPIAFSCAYLSMTLSCIIYIRWSSIAKETWHPPTRDCLQEWNMYLKLGIPGIIINFIQSLVYGGSVLLSILFGTDAVTAQGVVFHVDFFLFLISLAFANSSIIVIGRYLGARQCDKAKQAKNIVYRTALIAILLILIFGFSLWYWIPYLFHTPKSALKQTRNLLAIVIGFCGLDSYHLSQASVLKACGKQHFDAFVSFLTYVILGVPSGIIFIVVLHLEMIGYWSALLLSLLVTNTIYFIYIRNINWQEQAETAQQRVSGNINMDEQTIPLIDSHRQQPEGLFDLIKYKLLVFLFILSLFICSVLLSWKFHK</sequence>
<evidence type="ECO:0000313" key="3">
    <source>
        <dbReference type="EMBL" id="CAF3942342.1"/>
    </source>
</evidence>
<dbReference type="GO" id="GO:0016020">
    <property type="term" value="C:membrane"/>
    <property type="evidence" value="ECO:0007669"/>
    <property type="project" value="InterPro"/>
</dbReference>
<keyword evidence="2" id="KW-1133">Transmembrane helix</keyword>
<comment type="similarity">
    <text evidence="1 2">Belongs to the multi antimicrobial extrusion (MATE) (TC 2.A.66.1) family.</text>
</comment>
<feature type="transmembrane region" description="Helical" evidence="2">
    <location>
        <begin position="347"/>
        <end position="367"/>
    </location>
</feature>
<gene>
    <name evidence="3" type="ORF">JBS370_LOCUS23067</name>
</gene>
<dbReference type="GO" id="GO:0042910">
    <property type="term" value="F:xenobiotic transmembrane transporter activity"/>
    <property type="evidence" value="ECO:0007669"/>
    <property type="project" value="InterPro"/>
</dbReference>